<evidence type="ECO:0000256" key="7">
    <source>
        <dbReference type="ARBA" id="ARBA00022737"/>
    </source>
</evidence>
<comment type="subcellular location">
    <subcellularLocation>
        <location evidence="1">Cell membrane</location>
        <topology evidence="1">Multi-pass membrane protein</topology>
    </subcellularLocation>
</comment>
<gene>
    <name evidence="14" type="ORF">PZN02_004657</name>
</gene>
<keyword evidence="10 12" id="KW-1133">Transmembrane helix</keyword>
<comment type="similarity">
    <text evidence="2">Belongs to the ABC transporter superfamily.</text>
</comment>
<feature type="domain" description="ABC transporter" evidence="13">
    <location>
        <begin position="19"/>
        <end position="256"/>
    </location>
</feature>
<dbReference type="CDD" id="cd03215">
    <property type="entry name" value="ABC_Carb_Monos_II"/>
    <property type="match status" value="1"/>
</dbReference>
<dbReference type="InterPro" id="IPR003439">
    <property type="entry name" value="ABC_transporter-like_ATP-bd"/>
</dbReference>
<evidence type="ECO:0000256" key="3">
    <source>
        <dbReference type="ARBA" id="ARBA00022448"/>
    </source>
</evidence>
<reference evidence="14 15" key="1">
    <citation type="submission" date="2023-03" db="EMBL/GenBank/DDBJ databases">
        <authorList>
            <person name="Kaur S."/>
            <person name="Espinosa-Saiz D."/>
            <person name="Velazquez E."/>
            <person name="Menendez E."/>
            <person name="diCenzo G.C."/>
        </authorList>
    </citation>
    <scope>NUCLEOTIDE SEQUENCE [LARGE SCALE GENOMIC DNA]</scope>
    <source>
        <strain evidence="14 15">LMG 24692</strain>
    </source>
</reference>
<dbReference type="RefSeq" id="WP_280663015.1">
    <property type="nucleotide sequence ID" value="NZ_CP120374.1"/>
</dbReference>
<feature type="transmembrane region" description="Helical" evidence="12">
    <location>
        <begin position="709"/>
        <end position="737"/>
    </location>
</feature>
<keyword evidence="5" id="KW-0762">Sugar transport</keyword>
<dbReference type="PANTHER" id="PTHR43790">
    <property type="entry name" value="CARBOHYDRATE TRANSPORT ATP-BINDING PROTEIN MG119-RELATED"/>
    <property type="match status" value="1"/>
</dbReference>
<keyword evidence="9 14" id="KW-0067">ATP-binding</keyword>
<dbReference type="InterPro" id="IPR027417">
    <property type="entry name" value="P-loop_NTPase"/>
</dbReference>
<feature type="transmembrane region" description="Helical" evidence="12">
    <location>
        <begin position="604"/>
        <end position="624"/>
    </location>
</feature>
<evidence type="ECO:0000313" key="15">
    <source>
        <dbReference type="Proteomes" id="UP001229355"/>
    </source>
</evidence>
<keyword evidence="11 12" id="KW-0472">Membrane</keyword>
<keyword evidence="8" id="KW-0547">Nucleotide-binding</keyword>
<keyword evidence="15" id="KW-1185">Reference proteome</keyword>
<name>A0ABY8DJF8_9HYPH</name>
<evidence type="ECO:0000256" key="8">
    <source>
        <dbReference type="ARBA" id="ARBA00022741"/>
    </source>
</evidence>
<keyword evidence="6 12" id="KW-0812">Transmembrane</keyword>
<dbReference type="PANTHER" id="PTHR43790:SF9">
    <property type="entry name" value="GALACTOFURANOSE TRANSPORTER ATP-BINDING PROTEIN YTFR"/>
    <property type="match status" value="1"/>
</dbReference>
<evidence type="ECO:0000256" key="6">
    <source>
        <dbReference type="ARBA" id="ARBA00022692"/>
    </source>
</evidence>
<feature type="transmembrane region" description="Helical" evidence="12">
    <location>
        <begin position="801"/>
        <end position="819"/>
    </location>
</feature>
<sequence length="825" mass="86777">MEEKRANESVREHAAPPLISARDLSKSFGNHRVLRDVSVDIHAGEIVVLLGPNGAGKSTFLNVIGGTLQPSSGTMAVDGNPIDFEKYVGASARSRGIQRVFQELSTFSNLTVAENLALTSGGGSQGSRRDMARRARERLQVFPGNRIDVGAEVAGLSIAERQMIEIARAMTEPGTRLVILDEPTSALSSREADQLADLVTRKAAEGVSIIYVTHKLEEAIRLAHRVVVLRDGKLHFDGDGRNLTHDELLSMLGATVEQGVPVCRRSSDANSQDLLAVRALTSSRLHDVAIRVGAGEIVGIAGLEGAGQRELLQAIFSARKRNTGAISSSTDIAYVSGDRKREGLLPLWTVQDNVAISAAPRLSSAGLVDFAALKTAAQTWLSELGLAHRAQSPITSLSGGNQQRALLGRALVSEAPLLLLDDPTRGVDASAKASIYEILDKLKEKGRSAILYSTEVAEFQKCDRVYVMARGHIVAEFDGTEATEERIVQASFLRPGAHPSANSATGGAEPDDPPAKASLAQLLAWRSLPAAILMLTMFALAIWQQPNAFSTFGLELLLQASLPLAFAVMAQMLFLLGGDIDLGLGFAIGLVNVLAATYLVDAPAIGVCALGLVIGGYVTLALIVELLGVSSVVATLGASFVWLGTGLIIRETPGGQSPAWLTALANTKLWPLPLGCYVLVAVALIGLWICRGWGYSIRLRALGHNRRIFVSLGFSALAGRITIYALAGMFAVLSGLLLTATTGAGNVHVASSFTLATVAAVVVGGASFSGGIVSPIGAVMAVIGISLVATNLTFLGISSEYSTAIGGLILILALSFRSLTRSIEP</sequence>
<dbReference type="InterPro" id="IPR001851">
    <property type="entry name" value="ABC_transp_permease"/>
</dbReference>
<feature type="transmembrane region" description="Helical" evidence="12">
    <location>
        <begin position="669"/>
        <end position="689"/>
    </location>
</feature>
<feature type="transmembrane region" description="Helical" evidence="12">
    <location>
        <begin position="556"/>
        <end position="575"/>
    </location>
</feature>
<dbReference type="InterPro" id="IPR050107">
    <property type="entry name" value="ABC_carbohydrate_import_ATPase"/>
</dbReference>
<evidence type="ECO:0000256" key="9">
    <source>
        <dbReference type="ARBA" id="ARBA00022840"/>
    </source>
</evidence>
<evidence type="ECO:0000256" key="12">
    <source>
        <dbReference type="SAM" id="Phobius"/>
    </source>
</evidence>
<keyword evidence="4" id="KW-1003">Cell membrane</keyword>
<dbReference type="GO" id="GO:0005524">
    <property type="term" value="F:ATP binding"/>
    <property type="evidence" value="ECO:0007669"/>
    <property type="project" value="UniProtKB-KW"/>
</dbReference>
<feature type="transmembrane region" description="Helical" evidence="12">
    <location>
        <begin position="523"/>
        <end position="544"/>
    </location>
</feature>
<feature type="transmembrane region" description="Helical" evidence="12">
    <location>
        <begin position="749"/>
        <end position="769"/>
    </location>
</feature>
<dbReference type="InterPro" id="IPR017871">
    <property type="entry name" value="ABC_transporter-like_CS"/>
</dbReference>
<dbReference type="SMART" id="SM00382">
    <property type="entry name" value="AAA"/>
    <property type="match status" value="2"/>
</dbReference>
<keyword evidence="7" id="KW-0677">Repeat</keyword>
<dbReference type="CDD" id="cd03216">
    <property type="entry name" value="ABC_Carb_Monos_I"/>
    <property type="match status" value="1"/>
</dbReference>
<dbReference type="PROSITE" id="PS00211">
    <property type="entry name" value="ABC_TRANSPORTER_1"/>
    <property type="match status" value="1"/>
</dbReference>
<dbReference type="Proteomes" id="UP001229355">
    <property type="component" value="Chromosome 2"/>
</dbReference>
<evidence type="ECO:0000256" key="1">
    <source>
        <dbReference type="ARBA" id="ARBA00004651"/>
    </source>
</evidence>
<evidence type="ECO:0000313" key="14">
    <source>
        <dbReference type="EMBL" id="WEX91051.1"/>
    </source>
</evidence>
<keyword evidence="3" id="KW-0813">Transport</keyword>
<evidence type="ECO:0000256" key="5">
    <source>
        <dbReference type="ARBA" id="ARBA00022597"/>
    </source>
</evidence>
<dbReference type="SUPFAM" id="SSF52540">
    <property type="entry name" value="P-loop containing nucleoside triphosphate hydrolases"/>
    <property type="match status" value="2"/>
</dbReference>
<dbReference type="Pfam" id="PF02653">
    <property type="entry name" value="BPD_transp_2"/>
    <property type="match status" value="1"/>
</dbReference>
<dbReference type="PROSITE" id="PS50893">
    <property type="entry name" value="ABC_TRANSPORTER_2"/>
    <property type="match status" value="2"/>
</dbReference>
<organism evidence="14 15">
    <name type="scientific">Sinorhizobium garamanticum</name>
    <dbReference type="NCBI Taxonomy" id="680247"/>
    <lineage>
        <taxon>Bacteria</taxon>
        <taxon>Pseudomonadati</taxon>
        <taxon>Pseudomonadota</taxon>
        <taxon>Alphaproteobacteria</taxon>
        <taxon>Hyphomicrobiales</taxon>
        <taxon>Rhizobiaceae</taxon>
        <taxon>Sinorhizobium/Ensifer group</taxon>
        <taxon>Sinorhizobium</taxon>
    </lineage>
</organism>
<feature type="transmembrane region" description="Helical" evidence="12">
    <location>
        <begin position="631"/>
        <end position="649"/>
    </location>
</feature>
<feature type="transmembrane region" description="Helical" evidence="12">
    <location>
        <begin position="776"/>
        <end position="795"/>
    </location>
</feature>
<dbReference type="Pfam" id="PF00005">
    <property type="entry name" value="ABC_tran"/>
    <property type="match status" value="2"/>
</dbReference>
<evidence type="ECO:0000256" key="10">
    <source>
        <dbReference type="ARBA" id="ARBA00022989"/>
    </source>
</evidence>
<feature type="domain" description="ABC transporter" evidence="13">
    <location>
        <begin position="269"/>
        <end position="495"/>
    </location>
</feature>
<evidence type="ECO:0000256" key="11">
    <source>
        <dbReference type="ARBA" id="ARBA00023136"/>
    </source>
</evidence>
<proteinExistence type="inferred from homology"/>
<dbReference type="Gene3D" id="3.40.50.300">
    <property type="entry name" value="P-loop containing nucleotide triphosphate hydrolases"/>
    <property type="match status" value="2"/>
</dbReference>
<evidence type="ECO:0000259" key="13">
    <source>
        <dbReference type="PROSITE" id="PS50893"/>
    </source>
</evidence>
<dbReference type="InterPro" id="IPR003593">
    <property type="entry name" value="AAA+_ATPase"/>
</dbReference>
<accession>A0ABY8DJF8</accession>
<evidence type="ECO:0000256" key="4">
    <source>
        <dbReference type="ARBA" id="ARBA00022475"/>
    </source>
</evidence>
<dbReference type="CDD" id="cd06579">
    <property type="entry name" value="TM_PBP1_transp_AraH_like"/>
    <property type="match status" value="1"/>
</dbReference>
<protein>
    <submittedName>
        <fullName evidence="14">ATP-binding cassette domain-containing protein</fullName>
    </submittedName>
</protein>
<evidence type="ECO:0000256" key="2">
    <source>
        <dbReference type="ARBA" id="ARBA00005417"/>
    </source>
</evidence>
<dbReference type="EMBL" id="CP120374">
    <property type="protein sequence ID" value="WEX91051.1"/>
    <property type="molecule type" value="Genomic_DNA"/>
</dbReference>